<feature type="non-terminal residue" evidence="2">
    <location>
        <position position="1"/>
    </location>
</feature>
<dbReference type="OrthoDB" id="23692at2"/>
<organism evidence="2 3">
    <name type="scientific">Geodermatophilus obscurus</name>
    <dbReference type="NCBI Taxonomy" id="1861"/>
    <lineage>
        <taxon>Bacteria</taxon>
        <taxon>Bacillati</taxon>
        <taxon>Actinomycetota</taxon>
        <taxon>Actinomycetes</taxon>
        <taxon>Geodermatophilales</taxon>
        <taxon>Geodermatophilaceae</taxon>
        <taxon>Geodermatophilus</taxon>
    </lineage>
</organism>
<dbReference type="Gene3D" id="3.20.20.450">
    <property type="entry name" value="EAL domain"/>
    <property type="match status" value="1"/>
</dbReference>
<dbReference type="EMBL" id="FRDM01000086">
    <property type="protein sequence ID" value="SHN89043.1"/>
    <property type="molecule type" value="Genomic_DNA"/>
</dbReference>
<sequence length="146" mass="15184">LTETSVAEDPTRAEDQLSILQTSGVSVAIDDFGTGWSSLAQLLALPVGTLKIDRSLLTAAARLASNGTGPVLAAIVSLARTLGIRSVAEGVETAEHLQMVREAGCDFAQGYLLAHPMPASEVLRWASRVRAAGGDSCALALQASRR</sequence>
<dbReference type="InterPro" id="IPR001633">
    <property type="entry name" value="EAL_dom"/>
</dbReference>
<name>A0A1M7V1B3_9ACTN</name>
<dbReference type="PANTHER" id="PTHR33121">
    <property type="entry name" value="CYCLIC DI-GMP PHOSPHODIESTERASE PDEF"/>
    <property type="match status" value="1"/>
</dbReference>
<reference evidence="2 3" key="1">
    <citation type="submission" date="2016-12" db="EMBL/GenBank/DDBJ databases">
        <authorList>
            <person name="Song W.-J."/>
            <person name="Kurnit D.M."/>
        </authorList>
    </citation>
    <scope>NUCLEOTIDE SEQUENCE [LARGE SCALE GENOMIC DNA]</scope>
    <source>
        <strain evidence="2 3">DSM 43162</strain>
    </source>
</reference>
<dbReference type="GO" id="GO:0071111">
    <property type="term" value="F:cyclic-guanylate-specific phosphodiesterase activity"/>
    <property type="evidence" value="ECO:0007669"/>
    <property type="project" value="InterPro"/>
</dbReference>
<dbReference type="InterPro" id="IPR035919">
    <property type="entry name" value="EAL_sf"/>
</dbReference>
<dbReference type="Proteomes" id="UP000184428">
    <property type="component" value="Unassembled WGS sequence"/>
</dbReference>
<dbReference type="CDD" id="cd01948">
    <property type="entry name" value="EAL"/>
    <property type="match status" value="1"/>
</dbReference>
<gene>
    <name evidence="2" type="ORF">SAMN05660350_05038</name>
</gene>
<feature type="domain" description="EAL" evidence="1">
    <location>
        <begin position="1"/>
        <end position="130"/>
    </location>
</feature>
<dbReference type="InterPro" id="IPR050706">
    <property type="entry name" value="Cyclic-di-GMP_PDE-like"/>
</dbReference>
<protein>
    <submittedName>
        <fullName evidence="2">EAL domain-containing protein</fullName>
    </submittedName>
</protein>
<proteinExistence type="predicted"/>
<dbReference type="Pfam" id="PF00563">
    <property type="entry name" value="EAL"/>
    <property type="match status" value="1"/>
</dbReference>
<dbReference type="RefSeq" id="WP_141243211.1">
    <property type="nucleotide sequence ID" value="NZ_FRDM01000086.1"/>
</dbReference>
<evidence type="ECO:0000313" key="3">
    <source>
        <dbReference type="Proteomes" id="UP000184428"/>
    </source>
</evidence>
<evidence type="ECO:0000313" key="2">
    <source>
        <dbReference type="EMBL" id="SHN89043.1"/>
    </source>
</evidence>
<dbReference type="PANTHER" id="PTHR33121:SF79">
    <property type="entry name" value="CYCLIC DI-GMP PHOSPHODIESTERASE PDED-RELATED"/>
    <property type="match status" value="1"/>
</dbReference>
<accession>A0A1M7V1B3</accession>
<evidence type="ECO:0000259" key="1">
    <source>
        <dbReference type="PROSITE" id="PS50883"/>
    </source>
</evidence>
<dbReference type="AlphaFoldDB" id="A0A1M7V1B3"/>
<dbReference type="PROSITE" id="PS50883">
    <property type="entry name" value="EAL"/>
    <property type="match status" value="1"/>
</dbReference>
<dbReference type="SMART" id="SM00052">
    <property type="entry name" value="EAL"/>
    <property type="match status" value="1"/>
</dbReference>
<dbReference type="SUPFAM" id="SSF141868">
    <property type="entry name" value="EAL domain-like"/>
    <property type="match status" value="1"/>
</dbReference>